<protein>
    <submittedName>
        <fullName evidence="1">LLM class flavin-dependent oxidoreductase</fullName>
    </submittedName>
</protein>
<evidence type="ECO:0000313" key="1">
    <source>
        <dbReference type="EMBL" id="NGO72922.1"/>
    </source>
</evidence>
<comment type="caution">
    <text evidence="1">The sequence shown here is derived from an EMBL/GenBank/DDBJ whole genome shotgun (WGS) entry which is preliminary data.</text>
</comment>
<keyword evidence="2" id="KW-1185">Reference proteome</keyword>
<dbReference type="Proteomes" id="UP000477722">
    <property type="component" value="Unassembled WGS sequence"/>
</dbReference>
<dbReference type="EMBL" id="JAAKZZ010000572">
    <property type="protein sequence ID" value="NGO72922.1"/>
    <property type="molecule type" value="Genomic_DNA"/>
</dbReference>
<evidence type="ECO:0000313" key="2">
    <source>
        <dbReference type="Proteomes" id="UP000477722"/>
    </source>
</evidence>
<name>A0A6G4X707_9ACTN</name>
<proteinExistence type="predicted"/>
<organism evidence="1 2">
    <name type="scientific">Streptomyces boncukensis</name>
    <dbReference type="NCBI Taxonomy" id="2711219"/>
    <lineage>
        <taxon>Bacteria</taxon>
        <taxon>Bacillati</taxon>
        <taxon>Actinomycetota</taxon>
        <taxon>Actinomycetes</taxon>
        <taxon>Kitasatosporales</taxon>
        <taxon>Streptomycetaceae</taxon>
        <taxon>Streptomyces</taxon>
    </lineage>
</organism>
<feature type="non-terminal residue" evidence="1">
    <location>
        <position position="1"/>
    </location>
</feature>
<sequence>AGALAGIARRTGADELLLTLNTYDPADRLDSYRRLARVAGLTPVAAAAA</sequence>
<dbReference type="AlphaFoldDB" id="A0A6G4X707"/>
<accession>A0A6G4X707</accession>
<gene>
    <name evidence="1" type="ORF">G5C65_32195</name>
</gene>
<reference evidence="1 2" key="1">
    <citation type="submission" date="2020-02" db="EMBL/GenBank/DDBJ databases">
        <title>Whole-genome analyses of novel actinobacteria.</title>
        <authorList>
            <person name="Sahin N."/>
            <person name="Tatar D."/>
        </authorList>
    </citation>
    <scope>NUCLEOTIDE SEQUENCE [LARGE SCALE GENOMIC DNA]</scope>
    <source>
        <strain evidence="1 2">SB3404</strain>
    </source>
</reference>